<dbReference type="RefSeq" id="WP_280624751.1">
    <property type="nucleotide sequence ID" value="NZ_CP123504.1"/>
</dbReference>
<keyword evidence="6 8" id="KW-1133">Transmembrane helix</keyword>
<evidence type="ECO:0000313" key="10">
    <source>
        <dbReference type="Proteomes" id="UP001177595"/>
    </source>
</evidence>
<keyword evidence="3" id="KW-0328">Glycosyltransferase</keyword>
<evidence type="ECO:0000256" key="8">
    <source>
        <dbReference type="SAM" id="Phobius"/>
    </source>
</evidence>
<dbReference type="PANTHER" id="PTHR33908">
    <property type="entry name" value="MANNOSYLTRANSFERASE YKCB-RELATED"/>
    <property type="match status" value="1"/>
</dbReference>
<evidence type="ECO:0000256" key="3">
    <source>
        <dbReference type="ARBA" id="ARBA00022676"/>
    </source>
</evidence>
<dbReference type="AlphaFoldDB" id="A0AA95GU08"/>
<reference evidence="9" key="1">
    <citation type="submission" date="2023-04" db="EMBL/GenBank/DDBJ databases">
        <title>Genome dynamics across the evolutionary transition to endosymbiosis.</title>
        <authorList>
            <person name="Siozios S."/>
            <person name="Nadal-Jimenez P."/>
            <person name="Azagi T."/>
            <person name="Sprong H."/>
            <person name="Frost C.L."/>
            <person name="Parratt S.R."/>
            <person name="Taylor G."/>
            <person name="Brettell L."/>
            <person name="Lew K.C."/>
            <person name="Croft L."/>
            <person name="King K.C."/>
            <person name="Brockhurst M.A."/>
            <person name="Hypsa V."/>
            <person name="Novakova E."/>
            <person name="Darby A.C."/>
            <person name="Hurst G.D.D."/>
        </authorList>
    </citation>
    <scope>NUCLEOTIDE SEQUENCE</scope>
    <source>
        <strain evidence="9">APv</strain>
    </source>
</reference>
<dbReference type="EMBL" id="CP123504">
    <property type="protein sequence ID" value="WGM01195.1"/>
    <property type="molecule type" value="Genomic_DNA"/>
</dbReference>
<feature type="transmembrane region" description="Helical" evidence="8">
    <location>
        <begin position="99"/>
        <end position="115"/>
    </location>
</feature>
<evidence type="ECO:0000256" key="2">
    <source>
        <dbReference type="ARBA" id="ARBA00022475"/>
    </source>
</evidence>
<feature type="transmembrane region" description="Helical" evidence="8">
    <location>
        <begin position="335"/>
        <end position="354"/>
    </location>
</feature>
<keyword evidence="5 8" id="KW-0812">Transmembrane</keyword>
<feature type="transmembrane region" description="Helical" evidence="8">
    <location>
        <begin position="311"/>
        <end position="329"/>
    </location>
</feature>
<feature type="transmembrane region" description="Helical" evidence="8">
    <location>
        <begin position="219"/>
        <end position="241"/>
    </location>
</feature>
<dbReference type="GO" id="GO:0016763">
    <property type="term" value="F:pentosyltransferase activity"/>
    <property type="evidence" value="ECO:0007669"/>
    <property type="project" value="TreeGrafter"/>
</dbReference>
<accession>A0AA95GU08</accession>
<keyword evidence="4" id="KW-0808">Transferase</keyword>
<name>A0AA95GU08_9GAMM</name>
<organism evidence="9 10">
    <name type="scientific">Arsenophonus nasoniae</name>
    <name type="common">son-killer infecting Nasonia vitripennis</name>
    <dbReference type="NCBI Taxonomy" id="638"/>
    <lineage>
        <taxon>Bacteria</taxon>
        <taxon>Pseudomonadati</taxon>
        <taxon>Pseudomonadota</taxon>
        <taxon>Gammaproteobacteria</taxon>
        <taxon>Enterobacterales</taxon>
        <taxon>Morganellaceae</taxon>
        <taxon>Arsenophonus</taxon>
    </lineage>
</organism>
<comment type="subcellular location">
    <subcellularLocation>
        <location evidence="1">Cell membrane</location>
        <topology evidence="1">Multi-pass membrane protein</topology>
    </subcellularLocation>
</comment>
<feature type="transmembrane region" description="Helical" evidence="8">
    <location>
        <begin position="127"/>
        <end position="143"/>
    </location>
</feature>
<evidence type="ECO:0000256" key="5">
    <source>
        <dbReference type="ARBA" id="ARBA00022692"/>
    </source>
</evidence>
<dbReference type="InterPro" id="IPR050297">
    <property type="entry name" value="LipidA_mod_glycosyltrf_83"/>
</dbReference>
<feature type="transmembrane region" description="Helical" evidence="8">
    <location>
        <begin position="438"/>
        <end position="461"/>
    </location>
</feature>
<keyword evidence="7 8" id="KW-0472">Membrane</keyword>
<feature type="transmembrane region" description="Helical" evidence="8">
    <location>
        <begin position="282"/>
        <end position="299"/>
    </location>
</feature>
<evidence type="ECO:0008006" key="11">
    <source>
        <dbReference type="Google" id="ProtNLM"/>
    </source>
</evidence>
<dbReference type="GO" id="GO:0005886">
    <property type="term" value="C:plasma membrane"/>
    <property type="evidence" value="ECO:0007669"/>
    <property type="project" value="UniProtKB-SubCell"/>
</dbReference>
<sequence>MAIINNNPLSKADIKTLFGFLLFLLIYLLPGIFGHNPWKQDENYSFGIIQTMYETGNWLIPTNAGQPFMEKPPLYYWVATMGVHLFSAWLPMHDAARTATLFFSALSLSFFVFLARRFFSADSFSDHRIWIALALFASAPGILRHSHDMFTDTALIAGTIIGLYGLLGLIKQENNLFSTVWLTAGTVITMLSKGVFVPGLIWICLILAPICLKTCRNKCYYSLAIIAGLLSLCLILPWPILLFRDNPELFKVWFWDNNIGRFLGFSVEYLGAKAKVFRIPEAILLFALPSGILAFIFILKQPIKNLTDNRFFLPTCFVLLGVILLQISASGRALYLLPFIAPMALLATHCFCLLPSLIYKIGYYFSLILFSLLIPLIWIGYGLSLSAEHHQLLAIFRQWLPSGYQPHFSWLAFLFALAITLIWLFKKRFLANQLALKAAQIWCLGLTVIWGLVFSLFIGWIDYAKGYQNVFADLKQHIASEYLPTDCMVSHEVGESEAPMLYYYTGILHQSQYYYETPPNCRWLLDLSKQVREPPPGMEIFWIGHRPDETEENLVLYKKIER</sequence>
<evidence type="ECO:0000256" key="4">
    <source>
        <dbReference type="ARBA" id="ARBA00022679"/>
    </source>
</evidence>
<feature type="transmembrane region" description="Helical" evidence="8">
    <location>
        <begin position="12"/>
        <end position="33"/>
    </location>
</feature>
<feature type="transmembrane region" description="Helical" evidence="8">
    <location>
        <begin position="150"/>
        <end position="170"/>
    </location>
</feature>
<feature type="transmembrane region" description="Helical" evidence="8">
    <location>
        <begin position="190"/>
        <end position="212"/>
    </location>
</feature>
<dbReference type="GO" id="GO:0009103">
    <property type="term" value="P:lipopolysaccharide biosynthetic process"/>
    <property type="evidence" value="ECO:0007669"/>
    <property type="project" value="UniProtKB-ARBA"/>
</dbReference>
<feature type="transmembrane region" description="Helical" evidence="8">
    <location>
        <begin position="74"/>
        <end position="92"/>
    </location>
</feature>
<dbReference type="Proteomes" id="UP001177595">
    <property type="component" value="Chromosome"/>
</dbReference>
<feature type="transmembrane region" description="Helical" evidence="8">
    <location>
        <begin position="407"/>
        <end position="426"/>
    </location>
</feature>
<gene>
    <name evidence="9" type="ORF">QE210_15420</name>
</gene>
<evidence type="ECO:0000256" key="1">
    <source>
        <dbReference type="ARBA" id="ARBA00004651"/>
    </source>
</evidence>
<evidence type="ECO:0000313" key="9">
    <source>
        <dbReference type="EMBL" id="WGM01195.1"/>
    </source>
</evidence>
<proteinExistence type="predicted"/>
<evidence type="ECO:0000256" key="6">
    <source>
        <dbReference type="ARBA" id="ARBA00022989"/>
    </source>
</evidence>
<evidence type="ECO:0000256" key="7">
    <source>
        <dbReference type="ARBA" id="ARBA00023136"/>
    </source>
</evidence>
<feature type="transmembrane region" description="Helical" evidence="8">
    <location>
        <begin position="361"/>
        <end position="387"/>
    </location>
</feature>
<dbReference type="PANTHER" id="PTHR33908:SF11">
    <property type="entry name" value="MEMBRANE PROTEIN"/>
    <property type="match status" value="1"/>
</dbReference>
<keyword evidence="2" id="KW-1003">Cell membrane</keyword>
<protein>
    <recommendedName>
        <fullName evidence="11">Lipid IV(A) 4-amino-4-deoxy-L-arabinosyltransferase</fullName>
    </recommendedName>
</protein>